<protein>
    <submittedName>
        <fullName evidence="2">Uncharacterized protein</fullName>
    </submittedName>
</protein>
<feature type="region of interest" description="Disordered" evidence="1">
    <location>
        <begin position="249"/>
        <end position="274"/>
    </location>
</feature>
<evidence type="ECO:0000256" key="1">
    <source>
        <dbReference type="SAM" id="MobiDB-lite"/>
    </source>
</evidence>
<reference evidence="2" key="1">
    <citation type="journal article" date="2022" name="bioRxiv">
        <title>Sequencing and chromosome-scale assembly of the giantPleurodeles waltlgenome.</title>
        <authorList>
            <person name="Brown T."/>
            <person name="Elewa A."/>
            <person name="Iarovenko S."/>
            <person name="Subramanian E."/>
            <person name="Araus A.J."/>
            <person name="Petzold A."/>
            <person name="Susuki M."/>
            <person name="Suzuki K.-i.T."/>
            <person name="Hayashi T."/>
            <person name="Toyoda A."/>
            <person name="Oliveira C."/>
            <person name="Osipova E."/>
            <person name="Leigh N.D."/>
            <person name="Simon A."/>
            <person name="Yun M.H."/>
        </authorList>
    </citation>
    <scope>NUCLEOTIDE SEQUENCE</scope>
    <source>
        <strain evidence="2">20211129_DDA</strain>
        <tissue evidence="2">Liver</tissue>
    </source>
</reference>
<evidence type="ECO:0000313" key="3">
    <source>
        <dbReference type="Proteomes" id="UP001066276"/>
    </source>
</evidence>
<comment type="caution">
    <text evidence="2">The sequence shown here is derived from an EMBL/GenBank/DDBJ whole genome shotgun (WGS) entry which is preliminary data.</text>
</comment>
<gene>
    <name evidence="2" type="ORF">NDU88_003683</name>
</gene>
<dbReference type="Proteomes" id="UP001066276">
    <property type="component" value="Chromosome 3_1"/>
</dbReference>
<name>A0AAV7UD93_PLEWA</name>
<accession>A0AAV7UD93</accession>
<dbReference type="AlphaFoldDB" id="A0AAV7UD93"/>
<feature type="region of interest" description="Disordered" evidence="1">
    <location>
        <begin position="40"/>
        <end position="62"/>
    </location>
</feature>
<sequence length="274" mass="28611">MQCRGLRIQVTNGKGGSRSAGVPGLGYFGLTMAILASQGAGTSGPAPSAVGAHSKGGGAKGRTRLGRLTPCAGAPQRATQGPSPPWASATSTLLCEGRGLHKRASTTSQGFSTRDTRRGPGLVRRPLAKRAAQERHPECPLRPEAAPAHLIRLRPEVVQSGCGPGPHTAGTVQITAVRSIRRRSSSIPVKTRRGSDGGVRWGHFSFAVAAPSFVPEAGSSSLRHQHRTRFPSFSFSPAAQHGVRSLGSPLLEAPSRLGEKPPYGDTRQGPGFFN</sequence>
<keyword evidence="3" id="KW-1185">Reference proteome</keyword>
<feature type="region of interest" description="Disordered" evidence="1">
    <location>
        <begin position="102"/>
        <end position="139"/>
    </location>
</feature>
<dbReference type="EMBL" id="JANPWB010000005">
    <property type="protein sequence ID" value="KAJ1186903.1"/>
    <property type="molecule type" value="Genomic_DNA"/>
</dbReference>
<organism evidence="2 3">
    <name type="scientific">Pleurodeles waltl</name>
    <name type="common">Iberian ribbed newt</name>
    <dbReference type="NCBI Taxonomy" id="8319"/>
    <lineage>
        <taxon>Eukaryota</taxon>
        <taxon>Metazoa</taxon>
        <taxon>Chordata</taxon>
        <taxon>Craniata</taxon>
        <taxon>Vertebrata</taxon>
        <taxon>Euteleostomi</taxon>
        <taxon>Amphibia</taxon>
        <taxon>Batrachia</taxon>
        <taxon>Caudata</taxon>
        <taxon>Salamandroidea</taxon>
        <taxon>Salamandridae</taxon>
        <taxon>Pleurodelinae</taxon>
        <taxon>Pleurodeles</taxon>
    </lineage>
</organism>
<proteinExistence type="predicted"/>
<evidence type="ECO:0000313" key="2">
    <source>
        <dbReference type="EMBL" id="KAJ1186903.1"/>
    </source>
</evidence>